<dbReference type="InterPro" id="IPR051908">
    <property type="entry name" value="Ribosomal_N-acetyltransferase"/>
</dbReference>
<evidence type="ECO:0000313" key="2">
    <source>
        <dbReference type="EMBL" id="KAA9325987.1"/>
    </source>
</evidence>
<dbReference type="AlphaFoldDB" id="A0A5N1IPN1"/>
<dbReference type="PANTHER" id="PTHR43441:SF12">
    <property type="entry name" value="RIBOSOMAL N-ACETYLTRANSFERASE YDAF-RELATED"/>
    <property type="match status" value="1"/>
</dbReference>
<dbReference type="GO" id="GO:0008999">
    <property type="term" value="F:protein-N-terminal-alanine acetyltransferase activity"/>
    <property type="evidence" value="ECO:0007669"/>
    <property type="project" value="TreeGrafter"/>
</dbReference>
<name>A0A5N1IPN1_9BACT</name>
<dbReference type="Proteomes" id="UP000326570">
    <property type="component" value="Unassembled WGS sequence"/>
</dbReference>
<dbReference type="InterPro" id="IPR000182">
    <property type="entry name" value="GNAT_dom"/>
</dbReference>
<proteinExistence type="predicted"/>
<gene>
    <name evidence="2" type="ORF">F0P94_16335</name>
</gene>
<dbReference type="GO" id="GO:1990189">
    <property type="term" value="F:protein N-terminal-serine acetyltransferase activity"/>
    <property type="evidence" value="ECO:0007669"/>
    <property type="project" value="TreeGrafter"/>
</dbReference>
<feature type="domain" description="N-acetyltransferase" evidence="1">
    <location>
        <begin position="7"/>
        <end position="172"/>
    </location>
</feature>
<accession>A0A5N1IPN1</accession>
<dbReference type="PANTHER" id="PTHR43441">
    <property type="entry name" value="RIBOSOMAL-PROTEIN-SERINE ACETYLTRANSFERASE"/>
    <property type="match status" value="1"/>
</dbReference>
<sequence>MQISETISLEPLADHHAEPAFELIDNNRTHLKTWLTWVDFMQSADNFRSFIKGAQQRAADNQEASFMILHARKVAGRIGLYYLDHQNKTGAIGYWLGEEFQGKGLVTEACKEIIGHGFTALGLNRIEIKCATGNHKSQGIPERLGFTREGILRQAEQVNGRFHDLYLYSLLKEEWVK</sequence>
<dbReference type="InterPro" id="IPR016181">
    <property type="entry name" value="Acyl_CoA_acyltransferase"/>
</dbReference>
<dbReference type="GO" id="GO:0005737">
    <property type="term" value="C:cytoplasm"/>
    <property type="evidence" value="ECO:0007669"/>
    <property type="project" value="TreeGrafter"/>
</dbReference>
<reference evidence="2 3" key="1">
    <citation type="submission" date="2019-09" db="EMBL/GenBank/DDBJ databases">
        <title>Genome sequence of Adhaeribacter sp. M2.</title>
        <authorList>
            <person name="Srinivasan S."/>
        </authorList>
    </citation>
    <scope>NUCLEOTIDE SEQUENCE [LARGE SCALE GENOMIC DNA]</scope>
    <source>
        <strain evidence="2 3">M2</strain>
    </source>
</reference>
<protein>
    <submittedName>
        <fullName evidence="2">GNAT family N-acetyltransferase</fullName>
    </submittedName>
</protein>
<dbReference type="Pfam" id="PF13302">
    <property type="entry name" value="Acetyltransf_3"/>
    <property type="match status" value="1"/>
</dbReference>
<keyword evidence="2" id="KW-0808">Transferase</keyword>
<dbReference type="PROSITE" id="PS51186">
    <property type="entry name" value="GNAT"/>
    <property type="match status" value="1"/>
</dbReference>
<organism evidence="2 3">
    <name type="scientific">Adhaeribacter soli</name>
    <dbReference type="NCBI Taxonomy" id="2607655"/>
    <lineage>
        <taxon>Bacteria</taxon>
        <taxon>Pseudomonadati</taxon>
        <taxon>Bacteroidota</taxon>
        <taxon>Cytophagia</taxon>
        <taxon>Cytophagales</taxon>
        <taxon>Hymenobacteraceae</taxon>
        <taxon>Adhaeribacter</taxon>
    </lineage>
</organism>
<keyword evidence="3" id="KW-1185">Reference proteome</keyword>
<comment type="caution">
    <text evidence="2">The sequence shown here is derived from an EMBL/GenBank/DDBJ whole genome shotgun (WGS) entry which is preliminary data.</text>
</comment>
<dbReference type="RefSeq" id="WP_150904993.1">
    <property type="nucleotide sequence ID" value="NZ_VTWT01000010.1"/>
</dbReference>
<evidence type="ECO:0000313" key="3">
    <source>
        <dbReference type="Proteomes" id="UP000326570"/>
    </source>
</evidence>
<dbReference type="Gene3D" id="3.40.630.30">
    <property type="match status" value="1"/>
</dbReference>
<dbReference type="SUPFAM" id="SSF55729">
    <property type="entry name" value="Acyl-CoA N-acyltransferases (Nat)"/>
    <property type="match status" value="1"/>
</dbReference>
<evidence type="ECO:0000259" key="1">
    <source>
        <dbReference type="PROSITE" id="PS51186"/>
    </source>
</evidence>
<dbReference type="EMBL" id="VTWT01000010">
    <property type="protein sequence ID" value="KAA9325987.1"/>
    <property type="molecule type" value="Genomic_DNA"/>
</dbReference>